<dbReference type="GO" id="GO:0000287">
    <property type="term" value="F:magnesium ion binding"/>
    <property type="evidence" value="ECO:0007669"/>
    <property type="project" value="InterPro"/>
</dbReference>
<comment type="catalytic activity">
    <reaction evidence="14">
        <text>(2R,3S)-3-isopropylmalate + NAD(+) = 4-methyl-2-oxopentanoate + CO2 + NADH</text>
        <dbReference type="Rhea" id="RHEA:32271"/>
        <dbReference type="ChEBI" id="CHEBI:16526"/>
        <dbReference type="ChEBI" id="CHEBI:17865"/>
        <dbReference type="ChEBI" id="CHEBI:35121"/>
        <dbReference type="ChEBI" id="CHEBI:57540"/>
        <dbReference type="ChEBI" id="CHEBI:57945"/>
        <dbReference type="EC" id="1.1.1.85"/>
    </reaction>
</comment>
<dbReference type="GO" id="GO:0003862">
    <property type="term" value="F:3-isopropylmalate dehydrogenase activity"/>
    <property type="evidence" value="ECO:0007669"/>
    <property type="project" value="UniProtKB-EC"/>
</dbReference>
<dbReference type="InterPro" id="IPR004429">
    <property type="entry name" value="Isopropylmalate_DH"/>
</dbReference>
<dbReference type="InterPro" id="IPR024084">
    <property type="entry name" value="IsoPropMal-DH-like_dom"/>
</dbReference>
<comment type="cofactor">
    <cofactor evidence="14">
        <name>Mg(2+)</name>
        <dbReference type="ChEBI" id="CHEBI:18420"/>
    </cofactor>
    <cofactor evidence="14">
        <name>Mn(2+)</name>
        <dbReference type="ChEBI" id="CHEBI:29035"/>
    </cofactor>
    <text evidence="14">Binds 1 Mg(2+) or Mn(2+) ion per subunit.</text>
</comment>
<comment type="cofactor">
    <cofactor evidence="1">
        <name>Mn(2+)</name>
        <dbReference type="ChEBI" id="CHEBI:29035"/>
    </cofactor>
</comment>
<sequence length="370" mass="39634">MSVKKIVVLPGDHIGPEIVSSAVEVLKTVEKKCSDLKFEFEEHKIGGASIDAYGTPLTDETIKACLEADGIILGAVGGPEWTNPNCRPEQGLLKLRKSLGVWANLRPCTFPSKSLLKYSPLKSEIAEGVDFCVVRELTGGCYFGERTEDNGSGHAMDTWPYSVEEVTRIARLAAWLAQTYNPPAPVTLLDKANVLATSRLWRKTVAKVFKEEFPHLTLKNQLIDSAAMLMVKSPRTLNGVVLTDNLFGDIISDESSVIPGSLGLLPSASLSGIYGQTENLNCLVEPIHGSAPDIAGQGIVNPVGTILSGALLLRYALNAHKEAAAIEAAVEKVLDDTSIGGRGLYTRDLGGDAKTVGITKAVVEELEKIL</sequence>
<evidence type="ECO:0000259" key="15">
    <source>
        <dbReference type="SMART" id="SM01329"/>
    </source>
</evidence>
<dbReference type="GO" id="GO:0009098">
    <property type="term" value="P:L-leucine biosynthetic process"/>
    <property type="evidence" value="ECO:0007669"/>
    <property type="project" value="UniProtKB-KW"/>
</dbReference>
<dbReference type="InterPro" id="IPR019818">
    <property type="entry name" value="IsoCit/isopropylmalate_DH_CS"/>
</dbReference>
<dbReference type="Proteomes" id="UP001212411">
    <property type="component" value="Chromosome 1"/>
</dbReference>
<keyword evidence="17" id="KW-1185">Reference proteome</keyword>
<evidence type="ECO:0000256" key="13">
    <source>
        <dbReference type="RuleBase" id="RU004443"/>
    </source>
</evidence>
<dbReference type="GO" id="GO:0051287">
    <property type="term" value="F:NAD binding"/>
    <property type="evidence" value="ECO:0007669"/>
    <property type="project" value="InterPro"/>
</dbReference>
<proteinExistence type="inferred from homology"/>
<dbReference type="SMART" id="SM01329">
    <property type="entry name" value="Iso_dh"/>
    <property type="match status" value="1"/>
</dbReference>
<dbReference type="PANTHER" id="PTHR42979">
    <property type="entry name" value="3-ISOPROPYLMALATE DEHYDROGENASE"/>
    <property type="match status" value="1"/>
</dbReference>
<keyword evidence="12 14" id="KW-0100">Branched-chain amino acid biosynthesis</keyword>
<evidence type="ECO:0000313" key="17">
    <source>
        <dbReference type="Proteomes" id="UP001212411"/>
    </source>
</evidence>
<comment type="similarity">
    <text evidence="2 13">Belongs to the isocitrate and isopropylmalate dehydrogenases family.</text>
</comment>
<keyword evidence="8" id="KW-0460">Magnesium</keyword>
<evidence type="ECO:0000313" key="16">
    <source>
        <dbReference type="EMBL" id="WBW71741.1"/>
    </source>
</evidence>
<dbReference type="RefSeq" id="XP_056035984.1">
    <property type="nucleotide sequence ID" value="XM_056180423.1"/>
</dbReference>
<dbReference type="PANTHER" id="PTHR42979:SF1">
    <property type="entry name" value="3-ISOPROPYLMALATE DEHYDROGENASE"/>
    <property type="match status" value="1"/>
</dbReference>
<comment type="pathway">
    <text evidence="14">Amino-acid biosynthesis; L-leucine biosynthesis; L-leucine from 3-methyl-2-oxobutanoate: step 3/4.</text>
</comment>
<dbReference type="GeneID" id="80875112"/>
<comment type="subunit">
    <text evidence="3 14">Homodimer.</text>
</comment>
<reference evidence="16 17" key="1">
    <citation type="journal article" date="2023" name="G3 (Bethesda)">
        <title>A high-quality reference genome for the fission yeast Schizosaccharomyces osmophilus.</title>
        <authorList>
            <person name="Jia G.S."/>
            <person name="Zhang W.C."/>
            <person name="Liang Y."/>
            <person name="Liu X.H."/>
            <person name="Rhind N."/>
            <person name="Pidoux A."/>
            <person name="Brysch-Herzberg M."/>
            <person name="Du L.L."/>
        </authorList>
    </citation>
    <scope>NUCLEOTIDE SEQUENCE [LARGE SCALE GENOMIC DNA]</scope>
    <source>
        <strain evidence="16 17">CBS 15793</strain>
    </source>
</reference>
<keyword evidence="11" id="KW-0464">Manganese</keyword>
<evidence type="ECO:0000256" key="7">
    <source>
        <dbReference type="ARBA" id="ARBA00022723"/>
    </source>
</evidence>
<protein>
    <recommendedName>
        <fullName evidence="4 14">3-isopropylmalate dehydrogenase</fullName>
        <ecNumber evidence="4 14">1.1.1.85</ecNumber>
    </recommendedName>
</protein>
<evidence type="ECO:0000256" key="1">
    <source>
        <dbReference type="ARBA" id="ARBA00001936"/>
    </source>
</evidence>
<evidence type="ECO:0000256" key="9">
    <source>
        <dbReference type="ARBA" id="ARBA00023002"/>
    </source>
</evidence>
<gene>
    <name evidence="16" type="primary">leu1</name>
    <name evidence="16" type="ORF">SOMG_01630</name>
</gene>
<dbReference type="AlphaFoldDB" id="A0AAE9W8P0"/>
<evidence type="ECO:0000256" key="6">
    <source>
        <dbReference type="ARBA" id="ARBA00022605"/>
    </source>
</evidence>
<evidence type="ECO:0000256" key="2">
    <source>
        <dbReference type="ARBA" id="ARBA00007769"/>
    </source>
</evidence>
<evidence type="ECO:0000256" key="12">
    <source>
        <dbReference type="ARBA" id="ARBA00023304"/>
    </source>
</evidence>
<keyword evidence="9 13" id="KW-0560">Oxidoreductase</keyword>
<dbReference type="KEGG" id="som:SOMG_01630"/>
<keyword evidence="6" id="KW-0028">Amino-acid biosynthesis</keyword>
<evidence type="ECO:0000256" key="3">
    <source>
        <dbReference type="ARBA" id="ARBA00011738"/>
    </source>
</evidence>
<organism evidence="16 17">
    <name type="scientific">Schizosaccharomyces osmophilus</name>
    <dbReference type="NCBI Taxonomy" id="2545709"/>
    <lineage>
        <taxon>Eukaryota</taxon>
        <taxon>Fungi</taxon>
        <taxon>Dikarya</taxon>
        <taxon>Ascomycota</taxon>
        <taxon>Taphrinomycotina</taxon>
        <taxon>Schizosaccharomycetes</taxon>
        <taxon>Schizosaccharomycetales</taxon>
        <taxon>Schizosaccharomycetaceae</taxon>
        <taxon>Schizosaccharomyces</taxon>
    </lineage>
</organism>
<dbReference type="NCBIfam" id="TIGR00169">
    <property type="entry name" value="leuB"/>
    <property type="match status" value="1"/>
</dbReference>
<comment type="function">
    <text evidence="14">Catalyzes the oxidation of 3-carboxy-2-hydroxy-4-methylpentanoate (3-isopropylmalate) to 3-carboxy-4-methyl-2-oxopentanoate. The product decarboxylates to 4-methyl-2 oxopentanoate.</text>
</comment>
<evidence type="ECO:0000256" key="5">
    <source>
        <dbReference type="ARBA" id="ARBA00022430"/>
    </source>
</evidence>
<dbReference type="EC" id="1.1.1.85" evidence="4 14"/>
<keyword evidence="5 14" id="KW-0432">Leucine biosynthesis</keyword>
<dbReference type="PROSITE" id="PS00470">
    <property type="entry name" value="IDH_IMDH"/>
    <property type="match status" value="1"/>
</dbReference>
<dbReference type="EMBL" id="CP115611">
    <property type="protein sequence ID" value="WBW71741.1"/>
    <property type="molecule type" value="Genomic_DNA"/>
</dbReference>
<evidence type="ECO:0000256" key="14">
    <source>
        <dbReference type="RuleBase" id="RU004445"/>
    </source>
</evidence>
<dbReference type="FunFam" id="3.40.718.10:FF:000006">
    <property type="entry name" value="3-isopropylmalate dehydrogenase"/>
    <property type="match status" value="1"/>
</dbReference>
<keyword evidence="10 14" id="KW-0520">NAD</keyword>
<evidence type="ECO:0000256" key="11">
    <source>
        <dbReference type="ARBA" id="ARBA00023211"/>
    </source>
</evidence>
<accession>A0AAE9W8P0</accession>
<name>A0AAE9W8P0_9SCHI</name>
<dbReference type="GO" id="GO:0005829">
    <property type="term" value="C:cytosol"/>
    <property type="evidence" value="ECO:0007669"/>
    <property type="project" value="TreeGrafter"/>
</dbReference>
<dbReference type="Gene3D" id="3.40.718.10">
    <property type="entry name" value="Isopropylmalate Dehydrogenase"/>
    <property type="match status" value="1"/>
</dbReference>
<evidence type="ECO:0000256" key="8">
    <source>
        <dbReference type="ARBA" id="ARBA00022842"/>
    </source>
</evidence>
<keyword evidence="7 14" id="KW-0479">Metal-binding</keyword>
<evidence type="ECO:0000256" key="4">
    <source>
        <dbReference type="ARBA" id="ARBA00013101"/>
    </source>
</evidence>
<evidence type="ECO:0000256" key="10">
    <source>
        <dbReference type="ARBA" id="ARBA00023027"/>
    </source>
</evidence>
<dbReference type="Pfam" id="PF00180">
    <property type="entry name" value="Iso_dh"/>
    <property type="match status" value="1"/>
</dbReference>
<feature type="domain" description="Isopropylmalate dehydrogenase-like" evidence="15">
    <location>
        <begin position="5"/>
        <end position="362"/>
    </location>
</feature>
<dbReference type="SUPFAM" id="SSF53659">
    <property type="entry name" value="Isocitrate/Isopropylmalate dehydrogenase-like"/>
    <property type="match status" value="1"/>
</dbReference>